<accession>A0A814GZI6</accession>
<dbReference type="EMBL" id="CAJNOJ010000062">
    <property type="protein sequence ID" value="CAF1002777.1"/>
    <property type="molecule type" value="Genomic_DNA"/>
</dbReference>
<dbReference type="AlphaFoldDB" id="A0A814GZI6"/>
<reference evidence="2" key="1">
    <citation type="submission" date="2021-02" db="EMBL/GenBank/DDBJ databases">
        <authorList>
            <person name="Nowell W R."/>
        </authorList>
    </citation>
    <scope>NUCLEOTIDE SEQUENCE</scope>
</reference>
<gene>
    <name evidence="2" type="ORF">EDS130_LOCUS14970</name>
</gene>
<feature type="region of interest" description="Disordered" evidence="1">
    <location>
        <begin position="1"/>
        <end position="39"/>
    </location>
</feature>
<organism evidence="2 3">
    <name type="scientific">Adineta ricciae</name>
    <name type="common">Rotifer</name>
    <dbReference type="NCBI Taxonomy" id="249248"/>
    <lineage>
        <taxon>Eukaryota</taxon>
        <taxon>Metazoa</taxon>
        <taxon>Spiralia</taxon>
        <taxon>Gnathifera</taxon>
        <taxon>Rotifera</taxon>
        <taxon>Eurotatoria</taxon>
        <taxon>Bdelloidea</taxon>
        <taxon>Adinetida</taxon>
        <taxon>Adinetidae</taxon>
        <taxon>Adineta</taxon>
    </lineage>
</organism>
<sequence length="90" mass="10511">MMTKFAIMNQHTQVNSETDDNHTRDRLEPTSTQVVSPRRRRATTLNSFASSVITNVVKRPRWCFRYVVHVRHLVSHFSSYQYLSSKTVLG</sequence>
<evidence type="ECO:0000256" key="1">
    <source>
        <dbReference type="SAM" id="MobiDB-lite"/>
    </source>
</evidence>
<evidence type="ECO:0000313" key="2">
    <source>
        <dbReference type="EMBL" id="CAF1002777.1"/>
    </source>
</evidence>
<dbReference type="Proteomes" id="UP000663852">
    <property type="component" value="Unassembled WGS sequence"/>
</dbReference>
<protein>
    <submittedName>
        <fullName evidence="2">Uncharacterized protein</fullName>
    </submittedName>
</protein>
<feature type="compositionally biased region" description="Basic and acidic residues" evidence="1">
    <location>
        <begin position="19"/>
        <end position="28"/>
    </location>
</feature>
<comment type="caution">
    <text evidence="2">The sequence shown here is derived from an EMBL/GenBank/DDBJ whole genome shotgun (WGS) entry which is preliminary data.</text>
</comment>
<proteinExistence type="predicted"/>
<name>A0A814GZI6_ADIRI</name>
<evidence type="ECO:0000313" key="3">
    <source>
        <dbReference type="Proteomes" id="UP000663852"/>
    </source>
</evidence>